<keyword evidence="12" id="KW-0902">Two-component regulatory system</keyword>
<dbReference type="SMART" id="SM00387">
    <property type="entry name" value="HATPase_c"/>
    <property type="match status" value="1"/>
</dbReference>
<evidence type="ECO:0000256" key="14">
    <source>
        <dbReference type="SAM" id="Phobius"/>
    </source>
</evidence>
<evidence type="ECO:0000256" key="13">
    <source>
        <dbReference type="ARBA" id="ARBA00023136"/>
    </source>
</evidence>
<comment type="subcellular location">
    <subcellularLocation>
        <location evidence="2">Cell membrane</location>
        <topology evidence="2">Multi-pass membrane protein</topology>
    </subcellularLocation>
</comment>
<evidence type="ECO:0000256" key="6">
    <source>
        <dbReference type="ARBA" id="ARBA00022679"/>
    </source>
</evidence>
<dbReference type="PANTHER" id="PTHR45453:SF2">
    <property type="entry name" value="HISTIDINE KINASE"/>
    <property type="match status" value="1"/>
</dbReference>
<keyword evidence="5" id="KW-0597">Phosphoprotein</keyword>
<dbReference type="Gene3D" id="1.10.287.130">
    <property type="match status" value="1"/>
</dbReference>
<comment type="catalytic activity">
    <reaction evidence="1">
        <text>ATP + protein L-histidine = ADP + protein N-phospho-L-histidine.</text>
        <dbReference type="EC" id="2.7.13.3"/>
    </reaction>
</comment>
<dbReference type="InterPro" id="IPR050351">
    <property type="entry name" value="BphY/WalK/GraS-like"/>
</dbReference>
<dbReference type="InterPro" id="IPR036097">
    <property type="entry name" value="HisK_dim/P_sf"/>
</dbReference>
<dbReference type="PRINTS" id="PR00344">
    <property type="entry name" value="BCTRLSENSOR"/>
</dbReference>
<dbReference type="PANTHER" id="PTHR45453">
    <property type="entry name" value="PHOSPHATE REGULON SENSOR PROTEIN PHOR"/>
    <property type="match status" value="1"/>
</dbReference>
<dbReference type="RefSeq" id="WP_188801657.1">
    <property type="nucleotide sequence ID" value="NZ_BMOK01000002.1"/>
</dbReference>
<keyword evidence="17" id="KW-1185">Reference proteome</keyword>
<feature type="transmembrane region" description="Helical" evidence="14">
    <location>
        <begin position="12"/>
        <end position="30"/>
    </location>
</feature>
<evidence type="ECO:0000256" key="5">
    <source>
        <dbReference type="ARBA" id="ARBA00022553"/>
    </source>
</evidence>
<dbReference type="InterPro" id="IPR004358">
    <property type="entry name" value="Sig_transdc_His_kin-like_C"/>
</dbReference>
<dbReference type="GO" id="GO:0000155">
    <property type="term" value="F:phosphorelay sensor kinase activity"/>
    <property type="evidence" value="ECO:0007669"/>
    <property type="project" value="InterPro"/>
</dbReference>
<dbReference type="GO" id="GO:0016036">
    <property type="term" value="P:cellular response to phosphate starvation"/>
    <property type="evidence" value="ECO:0007669"/>
    <property type="project" value="TreeGrafter"/>
</dbReference>
<reference evidence="16" key="2">
    <citation type="submission" date="2020-09" db="EMBL/GenBank/DDBJ databases">
        <authorList>
            <person name="Sun Q."/>
            <person name="Ohkuma M."/>
        </authorList>
    </citation>
    <scope>NUCLEOTIDE SEQUENCE</scope>
    <source>
        <strain evidence="16">JCM 15325</strain>
    </source>
</reference>
<keyword evidence="11 14" id="KW-1133">Transmembrane helix</keyword>
<accession>A0A917RZP0</accession>
<keyword evidence="10" id="KW-0067">ATP-binding</keyword>
<dbReference type="GO" id="GO:0005886">
    <property type="term" value="C:plasma membrane"/>
    <property type="evidence" value="ECO:0007669"/>
    <property type="project" value="UniProtKB-SubCell"/>
</dbReference>
<evidence type="ECO:0000259" key="15">
    <source>
        <dbReference type="PROSITE" id="PS50109"/>
    </source>
</evidence>
<dbReference type="Gene3D" id="3.30.565.10">
    <property type="entry name" value="Histidine kinase-like ATPase, C-terminal domain"/>
    <property type="match status" value="1"/>
</dbReference>
<dbReference type="InterPro" id="IPR005467">
    <property type="entry name" value="His_kinase_dom"/>
</dbReference>
<feature type="domain" description="Histidine kinase" evidence="15">
    <location>
        <begin position="127"/>
        <end position="336"/>
    </location>
</feature>
<dbReference type="SMART" id="SM00388">
    <property type="entry name" value="HisKA"/>
    <property type="match status" value="1"/>
</dbReference>
<evidence type="ECO:0000256" key="11">
    <source>
        <dbReference type="ARBA" id="ARBA00022989"/>
    </source>
</evidence>
<protein>
    <recommendedName>
        <fullName evidence="3">histidine kinase</fullName>
        <ecNumber evidence="3">2.7.13.3</ecNumber>
    </recommendedName>
</protein>
<evidence type="ECO:0000256" key="9">
    <source>
        <dbReference type="ARBA" id="ARBA00022777"/>
    </source>
</evidence>
<dbReference type="EMBL" id="BMOK01000002">
    <property type="protein sequence ID" value="GGL45228.1"/>
    <property type="molecule type" value="Genomic_DNA"/>
</dbReference>
<proteinExistence type="predicted"/>
<evidence type="ECO:0000256" key="7">
    <source>
        <dbReference type="ARBA" id="ARBA00022692"/>
    </source>
</evidence>
<name>A0A917RZP0_9BACL</name>
<organism evidence="16 17">
    <name type="scientific">Sporolactobacillus putidus</name>
    <dbReference type="NCBI Taxonomy" id="492735"/>
    <lineage>
        <taxon>Bacteria</taxon>
        <taxon>Bacillati</taxon>
        <taxon>Bacillota</taxon>
        <taxon>Bacilli</taxon>
        <taxon>Bacillales</taxon>
        <taxon>Sporolactobacillaceae</taxon>
        <taxon>Sporolactobacillus</taxon>
    </lineage>
</organism>
<evidence type="ECO:0000313" key="16">
    <source>
        <dbReference type="EMBL" id="GGL45228.1"/>
    </source>
</evidence>
<comment type="caution">
    <text evidence="16">The sequence shown here is derived from an EMBL/GenBank/DDBJ whole genome shotgun (WGS) entry which is preliminary data.</text>
</comment>
<keyword evidence="7 14" id="KW-0812">Transmembrane</keyword>
<dbReference type="SUPFAM" id="SSF47384">
    <property type="entry name" value="Homodimeric domain of signal transducing histidine kinase"/>
    <property type="match status" value="1"/>
</dbReference>
<dbReference type="SUPFAM" id="SSF55874">
    <property type="entry name" value="ATPase domain of HSP90 chaperone/DNA topoisomerase II/histidine kinase"/>
    <property type="match status" value="1"/>
</dbReference>
<keyword evidence="9 16" id="KW-0418">Kinase</keyword>
<evidence type="ECO:0000256" key="10">
    <source>
        <dbReference type="ARBA" id="ARBA00022840"/>
    </source>
</evidence>
<dbReference type="Proteomes" id="UP000654670">
    <property type="component" value="Unassembled WGS sequence"/>
</dbReference>
<evidence type="ECO:0000256" key="8">
    <source>
        <dbReference type="ARBA" id="ARBA00022741"/>
    </source>
</evidence>
<dbReference type="InterPro" id="IPR036890">
    <property type="entry name" value="HATPase_C_sf"/>
</dbReference>
<dbReference type="PROSITE" id="PS50109">
    <property type="entry name" value="HIS_KIN"/>
    <property type="match status" value="1"/>
</dbReference>
<evidence type="ECO:0000313" key="17">
    <source>
        <dbReference type="Proteomes" id="UP000654670"/>
    </source>
</evidence>
<keyword evidence="13 14" id="KW-0472">Membrane</keyword>
<dbReference type="Pfam" id="PF00512">
    <property type="entry name" value="HisKA"/>
    <property type="match status" value="1"/>
</dbReference>
<feature type="transmembrane region" description="Helical" evidence="14">
    <location>
        <begin position="42"/>
        <end position="61"/>
    </location>
</feature>
<dbReference type="GO" id="GO:0004721">
    <property type="term" value="F:phosphoprotein phosphatase activity"/>
    <property type="evidence" value="ECO:0007669"/>
    <property type="project" value="TreeGrafter"/>
</dbReference>
<dbReference type="EC" id="2.7.13.3" evidence="3"/>
<reference evidence="16" key="1">
    <citation type="journal article" date="2014" name="Int. J. Syst. Evol. Microbiol.">
        <title>Complete genome sequence of Corynebacterium casei LMG S-19264T (=DSM 44701T), isolated from a smear-ripened cheese.</title>
        <authorList>
            <consortium name="US DOE Joint Genome Institute (JGI-PGF)"/>
            <person name="Walter F."/>
            <person name="Albersmeier A."/>
            <person name="Kalinowski J."/>
            <person name="Ruckert C."/>
        </authorList>
    </citation>
    <scope>NUCLEOTIDE SEQUENCE</scope>
    <source>
        <strain evidence="16">JCM 15325</strain>
    </source>
</reference>
<evidence type="ECO:0000256" key="12">
    <source>
        <dbReference type="ARBA" id="ARBA00023012"/>
    </source>
</evidence>
<evidence type="ECO:0000256" key="1">
    <source>
        <dbReference type="ARBA" id="ARBA00000085"/>
    </source>
</evidence>
<dbReference type="AlphaFoldDB" id="A0A917RZP0"/>
<dbReference type="InterPro" id="IPR003661">
    <property type="entry name" value="HisK_dim/P_dom"/>
</dbReference>
<evidence type="ECO:0000256" key="2">
    <source>
        <dbReference type="ARBA" id="ARBA00004651"/>
    </source>
</evidence>
<dbReference type="CDD" id="cd00082">
    <property type="entry name" value="HisKA"/>
    <property type="match status" value="1"/>
</dbReference>
<gene>
    <name evidence="16" type="ORF">GCM10007968_06660</name>
</gene>
<evidence type="ECO:0000256" key="3">
    <source>
        <dbReference type="ARBA" id="ARBA00012438"/>
    </source>
</evidence>
<keyword evidence="4" id="KW-1003">Cell membrane</keyword>
<dbReference type="InterPro" id="IPR003594">
    <property type="entry name" value="HATPase_dom"/>
</dbReference>
<evidence type="ECO:0000256" key="4">
    <source>
        <dbReference type="ARBA" id="ARBA00022475"/>
    </source>
</evidence>
<dbReference type="Pfam" id="PF02518">
    <property type="entry name" value="HATPase_c"/>
    <property type="match status" value="1"/>
</dbReference>
<sequence length="347" mass="40254">MSIKDYLKDQAFLLVFYIVSMTFITVYLYLEPLINLKGDSLIYLHAVILFLFLVYLSYDYLRRSRYLSALKKAAELSTEDRLVSMPAPRTTEQASFLKILQRIDQDNKQMVQKLQLEIEENKDFVMSWVHEVKTPIAAGRMLIGNSEGKKKEQLLDKLENEFEQIDHFVEQALYYSRTDSFSKDYFISEYPLRTIVHASLKKHAKLFIAKKIKVETSRLDFQVLTDKKWLQFIIDQILSNALKYTDHQGWIAITGKRVETGTELSIEDNGRGIRAEDVGRVFDRGFTGYTGRKERHATGMGLYLSRTLAVKLGHRISLDSREGRGTRVTLYFPNIVDYTGIGKEMPR</sequence>
<keyword evidence="8" id="KW-0547">Nucleotide-binding</keyword>
<dbReference type="GO" id="GO:0005524">
    <property type="term" value="F:ATP binding"/>
    <property type="evidence" value="ECO:0007669"/>
    <property type="project" value="UniProtKB-KW"/>
</dbReference>
<keyword evidence="6" id="KW-0808">Transferase</keyword>